<proteinExistence type="predicted"/>
<evidence type="ECO:0000259" key="1">
    <source>
        <dbReference type="Pfam" id="PF26215"/>
    </source>
</evidence>
<evidence type="ECO:0000313" key="2">
    <source>
        <dbReference type="EMBL" id="KYN50551.1"/>
    </source>
</evidence>
<gene>
    <name evidence="2" type="ORF">ALC57_03071</name>
</gene>
<dbReference type="InterPro" id="IPR058912">
    <property type="entry name" value="HTH_animal"/>
</dbReference>
<organism evidence="2 3">
    <name type="scientific">Trachymyrmex cornetzi</name>
    <dbReference type="NCBI Taxonomy" id="471704"/>
    <lineage>
        <taxon>Eukaryota</taxon>
        <taxon>Metazoa</taxon>
        <taxon>Ecdysozoa</taxon>
        <taxon>Arthropoda</taxon>
        <taxon>Hexapoda</taxon>
        <taxon>Insecta</taxon>
        <taxon>Pterygota</taxon>
        <taxon>Neoptera</taxon>
        <taxon>Endopterygota</taxon>
        <taxon>Hymenoptera</taxon>
        <taxon>Apocrita</taxon>
        <taxon>Aculeata</taxon>
        <taxon>Formicoidea</taxon>
        <taxon>Formicidae</taxon>
        <taxon>Myrmicinae</taxon>
        <taxon>Trachymyrmex</taxon>
    </lineage>
</organism>
<evidence type="ECO:0000313" key="3">
    <source>
        <dbReference type="Proteomes" id="UP000078492"/>
    </source>
</evidence>
<sequence>MNQINKEWIINTTKTVIPDNVKSILQLGHKFNLSDNKYNNEKTAIEFIKNTENNIVKLEEPVKNVIRNDTISILKNLHTNYKLHDINNLKGKSMLVKEFIKGNPDIFITRAGKGNIYTTVILNYKEYKEKMNNLLHKKGVIFSLIDRIIYLSHPNFHTLNMINNLLNNGYPLDFLFNTINNRIKSLSHKNKLKQTNQKDLSDNNIKMYSTLPYVKNFTEKFQNVYRKYNLNIAYKPINSLNKFIKTGKDKLDKMDNSNVVYKINCCNCDCSYVGQTKRKLKTRIKEHKADIRKSNNHSVVSLHQLQYGHQIDWENINILDSERLFYKRSISEMIHIKKQENGINNQNDTEKLPNIYLPIIQSLS</sequence>
<dbReference type="EMBL" id="LKEY01022499">
    <property type="protein sequence ID" value="KYN50551.1"/>
    <property type="molecule type" value="Genomic_DNA"/>
</dbReference>
<feature type="domain" description="Helix-turn-helix" evidence="1">
    <location>
        <begin position="136"/>
        <end position="180"/>
    </location>
</feature>
<name>A0A151K3H4_9HYME</name>
<dbReference type="PANTHER" id="PTHR21301">
    <property type="entry name" value="REVERSE TRANSCRIPTASE"/>
    <property type="match status" value="1"/>
</dbReference>
<protein>
    <recommendedName>
        <fullName evidence="1">Helix-turn-helix domain-containing protein</fullName>
    </recommendedName>
</protein>
<dbReference type="PANTHER" id="PTHR21301:SF10">
    <property type="entry name" value="REVERSE TRANSCRIPTASE DOMAIN-CONTAINING PROTEIN"/>
    <property type="match status" value="1"/>
</dbReference>
<comment type="caution">
    <text evidence="2">The sequence shown here is derived from an EMBL/GenBank/DDBJ whole genome shotgun (WGS) entry which is preliminary data.</text>
</comment>
<dbReference type="InterPro" id="IPR035901">
    <property type="entry name" value="GIY-YIG_endonuc_sf"/>
</dbReference>
<dbReference type="STRING" id="471704.A0A151K3H4"/>
<dbReference type="CDD" id="cd10442">
    <property type="entry name" value="GIY-YIG_PLEs"/>
    <property type="match status" value="1"/>
</dbReference>
<dbReference type="Pfam" id="PF26215">
    <property type="entry name" value="HTH_animal"/>
    <property type="match status" value="1"/>
</dbReference>
<dbReference type="AlphaFoldDB" id="A0A151K3H4"/>
<keyword evidence="3" id="KW-1185">Reference proteome</keyword>
<dbReference type="Proteomes" id="UP000078492">
    <property type="component" value="Unassembled WGS sequence"/>
</dbReference>
<accession>A0A151K3H4</accession>
<dbReference type="Gene3D" id="3.40.1440.10">
    <property type="entry name" value="GIY-YIG endonuclease"/>
    <property type="match status" value="1"/>
</dbReference>
<reference evidence="2 3" key="1">
    <citation type="submission" date="2015-09" db="EMBL/GenBank/DDBJ databases">
        <title>Trachymyrmex cornetzi WGS genome.</title>
        <authorList>
            <person name="Nygaard S."/>
            <person name="Hu H."/>
            <person name="Boomsma J."/>
            <person name="Zhang G."/>
        </authorList>
    </citation>
    <scope>NUCLEOTIDE SEQUENCE [LARGE SCALE GENOMIC DNA]</scope>
    <source>
        <strain evidence="2">Tcor2-1</strain>
        <tissue evidence="2">Whole body</tissue>
    </source>
</reference>